<organism evidence="3 4">
    <name type="scientific">Pyrobaculum islandicum (strain DSM 4184 / JCM 9189 / GEO3)</name>
    <dbReference type="NCBI Taxonomy" id="384616"/>
    <lineage>
        <taxon>Archaea</taxon>
        <taxon>Thermoproteota</taxon>
        <taxon>Thermoprotei</taxon>
        <taxon>Thermoproteales</taxon>
        <taxon>Thermoproteaceae</taxon>
        <taxon>Pyrobaculum</taxon>
    </lineage>
</organism>
<evidence type="ECO:0000313" key="4">
    <source>
        <dbReference type="Proteomes" id="UP000002595"/>
    </source>
</evidence>
<keyword evidence="4" id="KW-1185">Reference proteome</keyword>
<dbReference type="CDD" id="cd03809">
    <property type="entry name" value="GT4_MtfB-like"/>
    <property type="match status" value="1"/>
</dbReference>
<accession>A1RUM0</accession>
<dbReference type="Pfam" id="PF00534">
    <property type="entry name" value="Glycos_transf_1"/>
    <property type="match status" value="1"/>
</dbReference>
<dbReference type="HOGENOM" id="CLU_009583_27_1_2"/>
<dbReference type="OrthoDB" id="42754at2157"/>
<dbReference type="GO" id="GO:0016757">
    <property type="term" value="F:glycosyltransferase activity"/>
    <property type="evidence" value="ECO:0007669"/>
    <property type="project" value="InterPro"/>
</dbReference>
<protein>
    <submittedName>
        <fullName evidence="3">Glycosyl transferase, group 1</fullName>
    </submittedName>
</protein>
<evidence type="ECO:0000259" key="2">
    <source>
        <dbReference type="Pfam" id="PF00534"/>
    </source>
</evidence>
<reference evidence="3" key="1">
    <citation type="submission" date="2006-12" db="EMBL/GenBank/DDBJ databases">
        <title>Complete sequence of Pyrobaculum islandicum DSM 4184.</title>
        <authorList>
            <person name="Copeland A."/>
            <person name="Lucas S."/>
            <person name="Lapidus A."/>
            <person name="Barry K."/>
            <person name="Detter J.C."/>
            <person name="Glavina del Rio T."/>
            <person name="Dalin E."/>
            <person name="Tice H."/>
            <person name="Pitluck S."/>
            <person name="Meincke L."/>
            <person name="Brettin T."/>
            <person name="Bruce D."/>
            <person name="Han C."/>
            <person name="Tapia R."/>
            <person name="Gilna P."/>
            <person name="Schmutz J."/>
            <person name="Larimer F."/>
            <person name="Land M."/>
            <person name="Hauser L."/>
            <person name="Kyrpides N."/>
            <person name="Mikhailova N."/>
            <person name="Cozen A.E."/>
            <person name="Fitz-Gibbon S.T."/>
            <person name="House C.H."/>
            <person name="Saltikov C."/>
            <person name="Lowe T."/>
            <person name="Richardson P."/>
        </authorList>
    </citation>
    <scope>NUCLEOTIDE SEQUENCE [LARGE SCALE GENOMIC DNA]</scope>
    <source>
        <strain evidence="3">DSM 4184</strain>
    </source>
</reference>
<evidence type="ECO:0000313" key="3">
    <source>
        <dbReference type="EMBL" id="ABL88652.1"/>
    </source>
</evidence>
<dbReference type="SUPFAM" id="SSF53756">
    <property type="entry name" value="UDP-Glycosyltransferase/glycogen phosphorylase"/>
    <property type="match status" value="1"/>
</dbReference>
<dbReference type="eggNOG" id="arCOG01411">
    <property type="taxonomic scope" value="Archaea"/>
</dbReference>
<dbReference type="PANTHER" id="PTHR46401:SF2">
    <property type="entry name" value="GLYCOSYLTRANSFERASE WBBK-RELATED"/>
    <property type="match status" value="1"/>
</dbReference>
<dbReference type="STRING" id="384616.Pisl_1496"/>
<feature type="domain" description="Glycosyl transferase family 1" evidence="2">
    <location>
        <begin position="178"/>
        <end position="339"/>
    </location>
</feature>
<proteinExistence type="predicted"/>
<dbReference type="EMBL" id="CP000504">
    <property type="protein sequence ID" value="ABL88652.1"/>
    <property type="molecule type" value="Genomic_DNA"/>
</dbReference>
<dbReference type="PANTHER" id="PTHR46401">
    <property type="entry name" value="GLYCOSYLTRANSFERASE WBBK-RELATED"/>
    <property type="match status" value="1"/>
</dbReference>
<dbReference type="KEGG" id="pis:Pisl_1496"/>
<dbReference type="InterPro" id="IPR001296">
    <property type="entry name" value="Glyco_trans_1"/>
</dbReference>
<dbReference type="GeneID" id="4617699"/>
<dbReference type="Proteomes" id="UP000002595">
    <property type="component" value="Chromosome"/>
</dbReference>
<dbReference type="AlphaFoldDB" id="A1RUM0"/>
<dbReference type="RefSeq" id="WP_011763227.1">
    <property type="nucleotide sequence ID" value="NC_008701.1"/>
</dbReference>
<dbReference type="CAZy" id="GT4">
    <property type="family name" value="Glycosyltransferase Family 4"/>
</dbReference>
<name>A1RUM0_PYRIL</name>
<keyword evidence="1 3" id="KW-0808">Transferase</keyword>
<gene>
    <name evidence="3" type="ordered locus">Pisl_1496</name>
</gene>
<sequence>MVELPVVLVNNNPPHSGVGRYAYSLYRYSRKLGYKIAMISLESYLFDKNYNVARKIHLGGLVLYMNYLRISNIVFNSGKIYHITNNGYLTKLIPKIKQASNAKVVVTVFDTIPFYRRELGDILLAIRAFSNIRYADFIIIDSKFTEMSLPSYLSHIPRKVIPLGVDHDLFKPRDKAWARQELGLPSTTPILLNVGTEEPRKNIPTLLRAFREVVKKMPKAKLIRVGPMERPTARLIKRLGLSDNVLYTRVDDRKFALLYNAADVYVHTAYLEGFGLPVLEAMASGTPVVAGKAASVPEIAGDAAILTDPFDVEGIAGEVLRVLTNRGLREELSQRGYQRSLRFSWEKTALETIEVYSRLVEHGH</sequence>
<evidence type="ECO:0000256" key="1">
    <source>
        <dbReference type="ARBA" id="ARBA00022679"/>
    </source>
</evidence>
<dbReference type="Gene3D" id="3.40.50.2000">
    <property type="entry name" value="Glycogen Phosphorylase B"/>
    <property type="match status" value="2"/>
</dbReference>